<reference evidence="3 5" key="2">
    <citation type="submission" date="2018-08" db="EMBL/GenBank/DDBJ databases">
        <title>A genome reference for cultivated species of the human gut microbiota.</title>
        <authorList>
            <person name="Zou Y."/>
            <person name="Xue W."/>
            <person name="Luo G."/>
        </authorList>
    </citation>
    <scope>NUCLEOTIDE SEQUENCE [LARGE SCALE GENOMIC DNA]</scope>
    <source>
        <strain evidence="3 5">TF05-11AC</strain>
    </source>
</reference>
<feature type="transmembrane region" description="Helical" evidence="1">
    <location>
        <begin position="72"/>
        <end position="90"/>
    </location>
</feature>
<name>A0A174NLW6_9FIRM</name>
<dbReference type="Proteomes" id="UP000261257">
    <property type="component" value="Unassembled WGS sequence"/>
</dbReference>
<feature type="transmembrane region" description="Helical" evidence="1">
    <location>
        <begin position="96"/>
        <end position="121"/>
    </location>
</feature>
<keyword evidence="1" id="KW-0812">Transmembrane</keyword>
<sequence>MILNITAYFIIPVYTFLFAWGTDLFRLNFSVLGSLANRKNAFLLWGIIVGIYFYYVLRKIIHHLPRNRKETVTSVSALILLAFAVTTPYLPENRPFRAFLHVIFAFSASVLLLACLYLIVWKLYCMNREVYRPYFICLNIITVLSAMLLCLAGIVSSALEIFFTVSCTLMLIRLYRRVSSSRDGYYSLKHKV</sequence>
<dbReference type="EMBL" id="QSSQ01000049">
    <property type="protein sequence ID" value="RGL94812.1"/>
    <property type="molecule type" value="Genomic_DNA"/>
</dbReference>
<feature type="transmembrane region" description="Helical" evidence="1">
    <location>
        <begin position="133"/>
        <end position="155"/>
    </location>
</feature>
<evidence type="ECO:0000313" key="4">
    <source>
        <dbReference type="Proteomes" id="UP000095651"/>
    </source>
</evidence>
<proteinExistence type="predicted"/>
<feature type="transmembrane region" description="Helical" evidence="1">
    <location>
        <begin position="5"/>
        <end position="22"/>
    </location>
</feature>
<accession>A0A174NLW6</accession>
<feature type="transmembrane region" description="Helical" evidence="1">
    <location>
        <begin position="42"/>
        <end position="60"/>
    </location>
</feature>
<dbReference type="RefSeq" id="WP_055660977.1">
    <property type="nucleotide sequence ID" value="NZ_CABIXC010000040.1"/>
</dbReference>
<reference evidence="2 4" key="1">
    <citation type="submission" date="2015-09" db="EMBL/GenBank/DDBJ databases">
        <authorList>
            <consortium name="Pathogen Informatics"/>
        </authorList>
    </citation>
    <scope>NUCLEOTIDE SEQUENCE [LARGE SCALE GENOMIC DNA]</scope>
    <source>
        <strain evidence="2 4">2789STDY5608850</strain>
    </source>
</reference>
<dbReference type="Proteomes" id="UP000095651">
    <property type="component" value="Unassembled WGS sequence"/>
</dbReference>
<evidence type="ECO:0000256" key="1">
    <source>
        <dbReference type="SAM" id="Phobius"/>
    </source>
</evidence>
<evidence type="ECO:0008006" key="6">
    <source>
        <dbReference type="Google" id="ProtNLM"/>
    </source>
</evidence>
<evidence type="ECO:0000313" key="3">
    <source>
        <dbReference type="EMBL" id="RGL94812.1"/>
    </source>
</evidence>
<keyword evidence="1" id="KW-0472">Membrane</keyword>
<organism evidence="2 4">
    <name type="scientific">Hungatella hathewayi</name>
    <dbReference type="NCBI Taxonomy" id="154046"/>
    <lineage>
        <taxon>Bacteria</taxon>
        <taxon>Bacillati</taxon>
        <taxon>Bacillota</taxon>
        <taxon>Clostridia</taxon>
        <taxon>Lachnospirales</taxon>
        <taxon>Lachnospiraceae</taxon>
        <taxon>Hungatella</taxon>
    </lineage>
</organism>
<gene>
    <name evidence="3" type="ORF">DXC39_28835</name>
    <name evidence="2" type="ORF">ERS852407_06105</name>
</gene>
<keyword evidence="1" id="KW-1133">Transmembrane helix</keyword>
<dbReference type="AlphaFoldDB" id="A0A174NLW6"/>
<evidence type="ECO:0000313" key="2">
    <source>
        <dbReference type="EMBL" id="CUP49624.1"/>
    </source>
</evidence>
<protein>
    <recommendedName>
        <fullName evidence="6">DUF998 domain-containing protein</fullName>
    </recommendedName>
</protein>
<evidence type="ECO:0000313" key="5">
    <source>
        <dbReference type="Proteomes" id="UP000261257"/>
    </source>
</evidence>
<dbReference type="EMBL" id="CYZE01000040">
    <property type="protein sequence ID" value="CUP49624.1"/>
    <property type="molecule type" value="Genomic_DNA"/>
</dbReference>